<feature type="transmembrane region" description="Helical" evidence="1">
    <location>
        <begin position="60"/>
        <end position="78"/>
    </location>
</feature>
<comment type="caution">
    <text evidence="3">The sequence shown here is derived from an EMBL/GenBank/DDBJ whole genome shotgun (WGS) entry which is preliminary data.</text>
</comment>
<evidence type="ECO:0000259" key="2">
    <source>
        <dbReference type="SMART" id="SM00460"/>
    </source>
</evidence>
<dbReference type="Pfam" id="PF01841">
    <property type="entry name" value="Transglut_core"/>
    <property type="match status" value="1"/>
</dbReference>
<dbReference type="SUPFAM" id="SSF54001">
    <property type="entry name" value="Cysteine proteinases"/>
    <property type="match status" value="1"/>
</dbReference>
<evidence type="ECO:0000256" key="1">
    <source>
        <dbReference type="SAM" id="Phobius"/>
    </source>
</evidence>
<feature type="transmembrane region" description="Helical" evidence="1">
    <location>
        <begin position="163"/>
        <end position="185"/>
    </location>
</feature>
<feature type="transmembrane region" description="Helical" evidence="1">
    <location>
        <begin position="133"/>
        <end position="151"/>
    </location>
</feature>
<feature type="transmembrane region" description="Helical" evidence="1">
    <location>
        <begin position="20"/>
        <end position="48"/>
    </location>
</feature>
<dbReference type="Proteomes" id="UP001371218">
    <property type="component" value="Unassembled WGS sequence"/>
</dbReference>
<feature type="transmembrane region" description="Helical" evidence="1">
    <location>
        <begin position="555"/>
        <end position="579"/>
    </location>
</feature>
<dbReference type="Gene3D" id="3.10.620.30">
    <property type="match status" value="1"/>
</dbReference>
<accession>A0ABU9BPP2</accession>
<dbReference type="RefSeq" id="WP_341425185.1">
    <property type="nucleotide sequence ID" value="NZ_JBBUTG010000004.1"/>
</dbReference>
<organism evidence="3 4">
    <name type="scientific">Ideonella lacteola</name>
    <dbReference type="NCBI Taxonomy" id="2984193"/>
    <lineage>
        <taxon>Bacteria</taxon>
        <taxon>Pseudomonadati</taxon>
        <taxon>Pseudomonadota</taxon>
        <taxon>Betaproteobacteria</taxon>
        <taxon>Burkholderiales</taxon>
        <taxon>Sphaerotilaceae</taxon>
        <taxon>Ideonella</taxon>
    </lineage>
</organism>
<dbReference type="InterPro" id="IPR038765">
    <property type="entry name" value="Papain-like_cys_pep_sf"/>
</dbReference>
<dbReference type="SMART" id="SM00460">
    <property type="entry name" value="TGc"/>
    <property type="match status" value="1"/>
</dbReference>
<sequence length="665" mass="74274">MPRWFGAGHSRDTRDTLFMLLVIGWTIAPHVLRLQPWVGLLCGVVLFWRGSLALRQAPLPGRWSLVGTLVLAAALTYWTERTLIGKDAGVTLLVVLMALKTLELRARRDALVVFFLGFFLVLTQFLYSQTLWTALAMGLSVWGWLTALTLAHMPAGRPRLRDAAGLAGRAALVGTPVMIALFLLFPRIGPLWGMPGAGARTGLSDNLQLGDVAALANDDSIAFRLRFEGTPPPAEALYFRGPVLSEYDGKEWRVDSFSPPASGQAPAEGAPIYRYEMTLEPLRILWLPLLEGTRQAPLATPPINGMPTQPDLSGQWRLRRPQGERVVLKASADLQGPDPVLSPFGRRGLTFVPANRHPRTRAWAQALRSQPEWREADATALAGAVLQHIRRQPYVYTLEPGVYTTDPIDEFWLDRREGFCEHYSASFVVIMRLLGIPARIVTGYQGTDFLPVDDYYIVRQSHAHAWAEYWQAGRGWVRADPTAAVAPERIRRSEALRAPPGLIAGAFEAVSPDLRLRFRTFFEAIDNRWNQWVLTYGRREQFDLMNQLGVKAPDLLSLVRALVMLVVVAGLLGAVWAWFDARRQSPWQRLRQDIARELARLGIEVRPSDTLSTLAGRLKERRGATADNAIAALMALEQHRYGRPGQGGTPPGWWRSFKQAMSTLR</sequence>
<feature type="transmembrane region" description="Helical" evidence="1">
    <location>
        <begin position="109"/>
        <end position="127"/>
    </location>
</feature>
<name>A0ABU9BPP2_9BURK</name>
<keyword evidence="4" id="KW-1185">Reference proteome</keyword>
<dbReference type="InterPro" id="IPR021878">
    <property type="entry name" value="TgpA_N"/>
</dbReference>
<dbReference type="Pfam" id="PF11992">
    <property type="entry name" value="TgpA_N"/>
    <property type="match status" value="1"/>
</dbReference>
<dbReference type="InterPro" id="IPR002931">
    <property type="entry name" value="Transglutaminase-like"/>
</dbReference>
<proteinExistence type="predicted"/>
<dbReference type="PANTHER" id="PTHR42736">
    <property type="entry name" value="PROTEIN-GLUTAMINE GAMMA-GLUTAMYLTRANSFERASE"/>
    <property type="match status" value="1"/>
</dbReference>
<keyword evidence="1" id="KW-1133">Transmembrane helix</keyword>
<dbReference type="EMBL" id="JBBUTG010000004">
    <property type="protein sequence ID" value="MEK8030812.1"/>
    <property type="molecule type" value="Genomic_DNA"/>
</dbReference>
<keyword evidence="1" id="KW-0812">Transmembrane</keyword>
<evidence type="ECO:0000313" key="3">
    <source>
        <dbReference type="EMBL" id="MEK8030812.1"/>
    </source>
</evidence>
<dbReference type="InterPro" id="IPR052901">
    <property type="entry name" value="Bact_TGase-like"/>
</dbReference>
<dbReference type="PANTHER" id="PTHR42736:SF1">
    <property type="entry name" value="PROTEIN-GLUTAMINE GAMMA-GLUTAMYLTRANSFERASE"/>
    <property type="match status" value="1"/>
</dbReference>
<keyword evidence="1" id="KW-0472">Membrane</keyword>
<reference evidence="3 4" key="1">
    <citation type="submission" date="2024-04" db="EMBL/GenBank/DDBJ databases">
        <title>Novel species of the genus Ideonella isolated from streams.</title>
        <authorList>
            <person name="Lu H."/>
        </authorList>
    </citation>
    <scope>NUCLEOTIDE SEQUENCE [LARGE SCALE GENOMIC DNA]</scope>
    <source>
        <strain evidence="3 4">DXS29W</strain>
    </source>
</reference>
<evidence type="ECO:0000313" key="4">
    <source>
        <dbReference type="Proteomes" id="UP001371218"/>
    </source>
</evidence>
<feature type="domain" description="Transglutaminase-like" evidence="2">
    <location>
        <begin position="412"/>
        <end position="483"/>
    </location>
</feature>
<gene>
    <name evidence="3" type="ORF">AACH06_08310</name>
</gene>
<protein>
    <submittedName>
        <fullName evidence="3">DUF3488 and transglutaminase-like domain-containing protein</fullName>
    </submittedName>
</protein>